<protein>
    <submittedName>
        <fullName evidence="1">Uncharacterized protein</fullName>
    </submittedName>
</protein>
<dbReference type="AlphaFoldDB" id="A0A3P5YC75"/>
<evidence type="ECO:0000313" key="1">
    <source>
        <dbReference type="EMBL" id="VDC65282.1"/>
    </source>
</evidence>
<accession>A0A3P5YC75</accession>
<reference evidence="1" key="1">
    <citation type="submission" date="2018-11" db="EMBL/GenBank/DDBJ databases">
        <authorList>
            <consortium name="Genoscope - CEA"/>
            <person name="William W."/>
        </authorList>
    </citation>
    <scope>NUCLEOTIDE SEQUENCE</scope>
</reference>
<gene>
    <name evidence="1" type="ORF">BRAA06T23822Z</name>
</gene>
<sequence length="52" mass="5941">MGVDMFLLDEELPDAEFCAFILLKLIIFGKFRVADLTTDPKPLFSYPSEQNT</sequence>
<proteinExistence type="predicted"/>
<name>A0A3P5YC75_BRACM</name>
<organism evidence="1">
    <name type="scientific">Brassica campestris</name>
    <name type="common">Field mustard</name>
    <dbReference type="NCBI Taxonomy" id="3711"/>
    <lineage>
        <taxon>Eukaryota</taxon>
        <taxon>Viridiplantae</taxon>
        <taxon>Streptophyta</taxon>
        <taxon>Embryophyta</taxon>
        <taxon>Tracheophyta</taxon>
        <taxon>Spermatophyta</taxon>
        <taxon>Magnoliopsida</taxon>
        <taxon>eudicotyledons</taxon>
        <taxon>Gunneridae</taxon>
        <taxon>Pentapetalae</taxon>
        <taxon>rosids</taxon>
        <taxon>malvids</taxon>
        <taxon>Brassicales</taxon>
        <taxon>Brassicaceae</taxon>
        <taxon>Brassiceae</taxon>
        <taxon>Brassica</taxon>
    </lineage>
</organism>
<dbReference type="EMBL" id="LR031569">
    <property type="protein sequence ID" value="VDC65282.1"/>
    <property type="molecule type" value="Genomic_DNA"/>
</dbReference>